<evidence type="ECO:0000313" key="4">
    <source>
        <dbReference type="Proteomes" id="UP001596407"/>
    </source>
</evidence>
<dbReference type="Pfam" id="PF20248">
    <property type="entry name" value="DUF6603"/>
    <property type="match status" value="1"/>
</dbReference>
<organism evidence="3 4">
    <name type="scientific">Halorussus caseinilyticus</name>
    <dbReference type="NCBI Taxonomy" id="3034025"/>
    <lineage>
        <taxon>Archaea</taxon>
        <taxon>Methanobacteriati</taxon>
        <taxon>Methanobacteriota</taxon>
        <taxon>Stenosarchaea group</taxon>
        <taxon>Halobacteria</taxon>
        <taxon>Halobacteriales</taxon>
        <taxon>Haladaptataceae</taxon>
        <taxon>Halorussus</taxon>
    </lineage>
</organism>
<feature type="domain" description="DUF6603" evidence="2">
    <location>
        <begin position="432"/>
        <end position="958"/>
    </location>
</feature>
<dbReference type="RefSeq" id="WP_382209987.1">
    <property type="nucleotide sequence ID" value="NZ_JBHSZH010000005.1"/>
</dbReference>
<sequence>MSDEQNRQDTAAVLLTELTRTVEPLVRAGEDQQAGFDGVAFLMREAGVGRELFGDDFETVEKEVEEIVSSATKLYERVVENGPPDIGDVPDLMDGLVAVVESVEAFGEVAQDTDAADAADAGERLLDYLLLTYLDDYHPVVHNVLAMLGVVKYTGEGDERELDFSAVGDVFADPGSIPVLLANWGDGEFTEARALELFRGLLQGLGVPAGLEIPDETARTALGGDDADLPQLRVPVLILDSGTSEAGVRVLPVPKGGVPGLGVVPYGTAGLSESIDLGDGWSFETNVSGKVDNQGVVLRPDDVSFEAIDDGDPLGSLHGEAGIEYSPSNAEGDDTTLLEAPGGTRVSVGSIAVRARIDAELGSGGDPSFSYEIGLPARGRLAIDPEEGDGFLRKVLPEDGISYDFDTEVGWSSKSGLYFERGGSLEVSLAQHADLGPAVLNAIHLSLGPGETGLSASASASAGVELGPISGNVEKLGIETDVGFPGGSAGNLGPVDLGLGFKPPDGIGVSIDAGGVTGGGYLYFDSENERYAGAVQLQVGKLTLNAIGLVTTELPDGSDGFSMLLIVSGEFPPVQLGFGFTLNGVGGLLGVNRSTQIDVLRKGVRNGGMNSVLFPKDPVANAQRIVSDLREIFPPTRGQHVFGPMLKAGWGSPTIVTASLGVILELPDPLRVILLGRLRAVLPDEEAALVFIQMNVLGSINFTEKKAGLDASLYDSRVVTFPMTGGMAMRSRWGDDSAFLLSVGGFNPRFDPPDAFPDVKRLAIDLVEGDNPTLRASAYFAITSNTVQAGAAIDLHASAGGFGVDGHLGFDALVQFDPFKFYLDIAAHLIFSTPIGDLGVSLDGTLSGPSPWRIWGKVTLDLGLLSPSVSVDITVGDDGSGSQLPPANLMPKVKSALADNRNWATQIPEGGESLVGLREIPDDEKRLLAHPLGHVQVRQQVVPLGVAIEKFGENEPADFTRFDVTAVSVDGEPAGGGAVPTHCARSSRPPSTSR</sequence>
<feature type="region of interest" description="Disordered" evidence="1">
    <location>
        <begin position="973"/>
        <end position="994"/>
    </location>
</feature>
<evidence type="ECO:0000256" key="1">
    <source>
        <dbReference type="SAM" id="MobiDB-lite"/>
    </source>
</evidence>
<evidence type="ECO:0000259" key="2">
    <source>
        <dbReference type="Pfam" id="PF20248"/>
    </source>
</evidence>
<proteinExistence type="predicted"/>
<dbReference type="Proteomes" id="UP001596407">
    <property type="component" value="Unassembled WGS sequence"/>
</dbReference>
<accession>A0ABD5WL48</accession>
<gene>
    <name evidence="3" type="ORF">ACFQJ6_15300</name>
</gene>
<reference evidence="3 4" key="1">
    <citation type="journal article" date="2019" name="Int. J. Syst. Evol. Microbiol.">
        <title>The Global Catalogue of Microorganisms (GCM) 10K type strain sequencing project: providing services to taxonomists for standard genome sequencing and annotation.</title>
        <authorList>
            <consortium name="The Broad Institute Genomics Platform"/>
            <consortium name="The Broad Institute Genome Sequencing Center for Infectious Disease"/>
            <person name="Wu L."/>
            <person name="Ma J."/>
        </authorList>
    </citation>
    <scope>NUCLEOTIDE SEQUENCE [LARGE SCALE GENOMIC DNA]</scope>
    <source>
        <strain evidence="3 4">DT72</strain>
    </source>
</reference>
<evidence type="ECO:0000313" key="3">
    <source>
        <dbReference type="EMBL" id="MFC7081262.1"/>
    </source>
</evidence>
<keyword evidence="4" id="KW-1185">Reference proteome</keyword>
<dbReference type="AlphaFoldDB" id="A0ABD5WL48"/>
<name>A0ABD5WL48_9EURY</name>
<dbReference type="EMBL" id="JBHSZH010000005">
    <property type="protein sequence ID" value="MFC7081262.1"/>
    <property type="molecule type" value="Genomic_DNA"/>
</dbReference>
<comment type="caution">
    <text evidence="3">The sequence shown here is derived from an EMBL/GenBank/DDBJ whole genome shotgun (WGS) entry which is preliminary data.</text>
</comment>
<protein>
    <submittedName>
        <fullName evidence="3">DUF6603 domain-containing protein</fullName>
    </submittedName>
</protein>
<dbReference type="InterPro" id="IPR046538">
    <property type="entry name" value="DUF6603"/>
</dbReference>